<organism evidence="3 4">
    <name type="scientific">Tetranychus urticae</name>
    <name type="common">Two-spotted spider mite</name>
    <dbReference type="NCBI Taxonomy" id="32264"/>
    <lineage>
        <taxon>Eukaryota</taxon>
        <taxon>Metazoa</taxon>
        <taxon>Ecdysozoa</taxon>
        <taxon>Arthropoda</taxon>
        <taxon>Chelicerata</taxon>
        <taxon>Arachnida</taxon>
        <taxon>Acari</taxon>
        <taxon>Acariformes</taxon>
        <taxon>Trombidiformes</taxon>
        <taxon>Prostigmata</taxon>
        <taxon>Eleutherengona</taxon>
        <taxon>Raphignathae</taxon>
        <taxon>Tetranychoidea</taxon>
        <taxon>Tetranychidae</taxon>
        <taxon>Tetranychus</taxon>
    </lineage>
</organism>
<dbReference type="EMBL" id="CAEY01001374">
    <property type="status" value="NOT_ANNOTATED_CDS"/>
    <property type="molecule type" value="Genomic_DNA"/>
</dbReference>
<dbReference type="HOGENOM" id="CLU_1003175_0_0_1"/>
<dbReference type="InterPro" id="IPR007235">
    <property type="entry name" value="Glyco_trans_28_C"/>
</dbReference>
<name>T1K380_TETUR</name>
<accession>T1K380</accession>
<dbReference type="SUPFAM" id="SSF53756">
    <property type="entry name" value="UDP-Glycosyltransferase/glycogen phosphorylase"/>
    <property type="match status" value="1"/>
</dbReference>
<dbReference type="eggNOG" id="KOG1192">
    <property type="taxonomic scope" value="Eukaryota"/>
</dbReference>
<dbReference type="AlphaFoldDB" id="T1K380"/>
<dbReference type="Gene3D" id="3.40.50.2000">
    <property type="entry name" value="Glycogen Phosphorylase B"/>
    <property type="match status" value="2"/>
</dbReference>
<dbReference type="InterPro" id="IPR002213">
    <property type="entry name" value="UDP_glucos_trans"/>
</dbReference>
<dbReference type="EnsemblMetazoa" id="tetur04g07710.1">
    <property type="protein sequence ID" value="tetur04g07710.1"/>
    <property type="gene ID" value="tetur04g07710"/>
</dbReference>
<dbReference type="InterPro" id="IPR050426">
    <property type="entry name" value="Glycosyltransferase_28"/>
</dbReference>
<keyword evidence="1" id="KW-0808">Transferase</keyword>
<proteinExistence type="predicted"/>
<dbReference type="GO" id="GO:0008194">
    <property type="term" value="F:UDP-glycosyltransferase activity"/>
    <property type="evidence" value="ECO:0007669"/>
    <property type="project" value="InterPro"/>
</dbReference>
<evidence type="ECO:0000259" key="2">
    <source>
        <dbReference type="Pfam" id="PF04101"/>
    </source>
</evidence>
<evidence type="ECO:0000313" key="3">
    <source>
        <dbReference type="EnsemblMetazoa" id="tetur04g07710.1"/>
    </source>
</evidence>
<dbReference type="Pfam" id="PF04101">
    <property type="entry name" value="Glyco_tran_28_C"/>
    <property type="match status" value="1"/>
</dbReference>
<dbReference type="GO" id="GO:0016758">
    <property type="term" value="F:hexosyltransferase activity"/>
    <property type="evidence" value="ECO:0007669"/>
    <property type="project" value="InterPro"/>
</dbReference>
<feature type="domain" description="Glycosyl transferase family 28 C-terminal" evidence="2">
    <location>
        <begin position="116"/>
        <end position="209"/>
    </location>
</feature>
<dbReference type="Proteomes" id="UP000015104">
    <property type="component" value="Unassembled WGS sequence"/>
</dbReference>
<sequence length="231" mass="26689">MNLEKPINDSLQTIGFYHYPADLDYIECEPKDPNWHRVDAWVRQPDFDTEFVIPEKLQDKPGKVIYFSLGSLGSADLVIMKKLIAILAKSPHKFIISKGPRGDALELADNMWGENYVNQIAVVRGVDLVITHGGNNTFTETLYYGKPMIVIPYFYDQFDNAQRVVDKKVGFRINPYELDEDYLLSCIEKIFEDKEMQDRVKAISHNMRNSNSFSQAIKMIERRIEQSKSKS</sequence>
<dbReference type="PANTHER" id="PTHR48050">
    <property type="entry name" value="STEROL 3-BETA-GLUCOSYLTRANSFERASE"/>
    <property type="match status" value="1"/>
</dbReference>
<dbReference type="PANTHER" id="PTHR48050:SF13">
    <property type="entry name" value="STEROL 3-BETA-GLUCOSYLTRANSFERASE UGT80A2"/>
    <property type="match status" value="1"/>
</dbReference>
<evidence type="ECO:0000313" key="4">
    <source>
        <dbReference type="Proteomes" id="UP000015104"/>
    </source>
</evidence>
<protein>
    <recommendedName>
        <fullName evidence="2">Glycosyl transferase family 28 C-terminal domain-containing protein</fullName>
    </recommendedName>
</protein>
<reference evidence="3" key="2">
    <citation type="submission" date="2015-06" db="UniProtKB">
        <authorList>
            <consortium name="EnsemblMetazoa"/>
        </authorList>
    </citation>
    <scope>IDENTIFICATION</scope>
</reference>
<dbReference type="CDD" id="cd03784">
    <property type="entry name" value="GT1_Gtf-like"/>
    <property type="match status" value="1"/>
</dbReference>
<evidence type="ECO:0000256" key="1">
    <source>
        <dbReference type="ARBA" id="ARBA00022679"/>
    </source>
</evidence>
<keyword evidence="4" id="KW-1185">Reference proteome</keyword>
<reference evidence="4" key="1">
    <citation type="submission" date="2011-08" db="EMBL/GenBank/DDBJ databases">
        <authorList>
            <person name="Rombauts S."/>
        </authorList>
    </citation>
    <scope>NUCLEOTIDE SEQUENCE</scope>
    <source>
        <strain evidence="4">London</strain>
    </source>
</reference>